<gene>
    <name evidence="1" type="ORF">C2S_7118</name>
</gene>
<evidence type="ECO:0000313" key="2">
    <source>
        <dbReference type="Proteomes" id="UP000760494"/>
    </source>
</evidence>
<reference evidence="1" key="1">
    <citation type="submission" date="2019-05" db="EMBL/GenBank/DDBJ databases">
        <authorList>
            <person name="Piombo E."/>
        </authorList>
    </citation>
    <scope>NUCLEOTIDE SEQUENCE</scope>
    <source>
        <strain evidence="1">C2S</strain>
    </source>
</reference>
<evidence type="ECO:0000313" key="1">
    <source>
        <dbReference type="EMBL" id="VTT68678.1"/>
    </source>
</evidence>
<comment type="caution">
    <text evidence="1">The sequence shown here is derived from an EMBL/GenBank/DDBJ whole genome shotgun (WGS) entry which is preliminary data.</text>
</comment>
<accession>A0A9Q9UAF0</accession>
<dbReference type="Proteomes" id="UP000760494">
    <property type="component" value="Unassembled WGS sequence"/>
</dbReference>
<proteinExistence type="predicted"/>
<sequence>MAAMSNNFWGNMGCGLGELNSVVTMDRRGLDRCCIGAWVFVSGLGHFLGKSVDDDEGIFVMFFNIMGDVVLPPLITQNDAIISNDTGHGLRIPRKGFAIRQFLSCGTRGRLCQKLVHGFEVS</sequence>
<organism evidence="1 2">
    <name type="scientific">Fusarium fujikuroi</name>
    <name type="common">Bakanae and foot rot disease fungus</name>
    <name type="synonym">Gibberella fujikuroi</name>
    <dbReference type="NCBI Taxonomy" id="5127"/>
    <lineage>
        <taxon>Eukaryota</taxon>
        <taxon>Fungi</taxon>
        <taxon>Dikarya</taxon>
        <taxon>Ascomycota</taxon>
        <taxon>Pezizomycotina</taxon>
        <taxon>Sordariomycetes</taxon>
        <taxon>Hypocreomycetidae</taxon>
        <taxon>Hypocreales</taxon>
        <taxon>Nectriaceae</taxon>
        <taxon>Fusarium</taxon>
        <taxon>Fusarium fujikuroi species complex</taxon>
    </lineage>
</organism>
<dbReference type="AlphaFoldDB" id="A0A9Q9UAF0"/>
<protein>
    <submittedName>
        <fullName evidence="1">Uncharacterized protein</fullName>
    </submittedName>
</protein>
<name>A0A9Q9UAF0_FUSFU</name>
<dbReference type="EMBL" id="CABFJX010000224">
    <property type="protein sequence ID" value="VTT68678.1"/>
    <property type="molecule type" value="Genomic_DNA"/>
</dbReference>